<dbReference type="PIRSF" id="PIRSF017205">
    <property type="entry name" value="ERO1"/>
    <property type="match status" value="1"/>
</dbReference>
<organism evidence="22 23">
    <name type="scientific">Parambassis ranga</name>
    <name type="common">Indian glassy fish</name>
    <dbReference type="NCBI Taxonomy" id="210632"/>
    <lineage>
        <taxon>Eukaryota</taxon>
        <taxon>Metazoa</taxon>
        <taxon>Chordata</taxon>
        <taxon>Craniata</taxon>
        <taxon>Vertebrata</taxon>
        <taxon>Euteleostomi</taxon>
        <taxon>Actinopterygii</taxon>
        <taxon>Neopterygii</taxon>
        <taxon>Teleostei</taxon>
        <taxon>Neoteleostei</taxon>
        <taxon>Acanthomorphata</taxon>
        <taxon>Ovalentaria</taxon>
        <taxon>Ambassidae</taxon>
        <taxon>Parambassis</taxon>
    </lineage>
</organism>
<feature type="binding site" evidence="19">
    <location>
        <position position="174"/>
    </location>
    <ligand>
        <name>FAD</name>
        <dbReference type="ChEBI" id="CHEBI:57692"/>
    </ligand>
</feature>
<keyword evidence="5" id="KW-0285">Flavoprotein</keyword>
<name>A0A6P7IAV0_9TELE</name>
<evidence type="ECO:0000256" key="10">
    <source>
        <dbReference type="ARBA" id="ARBA00023002"/>
    </source>
</evidence>
<keyword evidence="7" id="KW-0256">Endoplasmic reticulum</keyword>
<evidence type="ECO:0000256" key="5">
    <source>
        <dbReference type="ARBA" id="ARBA00022630"/>
    </source>
</evidence>
<dbReference type="RefSeq" id="XP_028257474.1">
    <property type="nucleotide sequence ID" value="XM_028401673.1"/>
</dbReference>
<dbReference type="GO" id="GO:0005789">
    <property type="term" value="C:endoplasmic reticulum membrane"/>
    <property type="evidence" value="ECO:0007669"/>
    <property type="project" value="UniProtKB-SubCell"/>
</dbReference>
<keyword evidence="10" id="KW-0560">Oxidoreductase</keyword>
<evidence type="ECO:0000256" key="11">
    <source>
        <dbReference type="ARBA" id="ARBA00023136"/>
    </source>
</evidence>
<keyword evidence="9" id="KW-0249">Electron transport</keyword>
<evidence type="ECO:0000256" key="21">
    <source>
        <dbReference type="SAM" id="SignalP"/>
    </source>
</evidence>
<dbReference type="SUPFAM" id="SSF110019">
    <property type="entry name" value="ERO1-like"/>
    <property type="match status" value="1"/>
</dbReference>
<feature type="active site" description="Nucleophile" evidence="18">
    <location>
        <position position="382"/>
    </location>
</feature>
<keyword evidence="14" id="KW-0676">Redox-active center</keyword>
<evidence type="ECO:0000256" key="18">
    <source>
        <dbReference type="PIRSR" id="PIRSR017205-1"/>
    </source>
</evidence>
<dbReference type="GO" id="GO:0071949">
    <property type="term" value="F:FAD binding"/>
    <property type="evidence" value="ECO:0007669"/>
    <property type="project" value="InterPro"/>
</dbReference>
<evidence type="ECO:0000256" key="15">
    <source>
        <dbReference type="ARBA" id="ARBA00040786"/>
    </source>
</evidence>
<feature type="signal peptide" evidence="21">
    <location>
        <begin position="1"/>
        <end position="19"/>
    </location>
</feature>
<feature type="disulfide bond" evidence="20">
    <location>
        <begin position="118"/>
        <end position="153"/>
    </location>
</feature>
<evidence type="ECO:0000256" key="12">
    <source>
        <dbReference type="ARBA" id="ARBA00023157"/>
    </source>
</evidence>
<feature type="binding site" evidence="19">
    <location>
        <position position="243"/>
    </location>
    <ligand>
        <name>FAD</name>
        <dbReference type="ChEBI" id="CHEBI:57692"/>
    </ligand>
</feature>
<dbReference type="InterPro" id="IPR007266">
    <property type="entry name" value="Ero1"/>
</dbReference>
<evidence type="ECO:0000256" key="17">
    <source>
        <dbReference type="ARBA" id="ARBA00042500"/>
    </source>
</evidence>
<gene>
    <name evidence="23" type="primary">ero1a</name>
</gene>
<proteinExistence type="inferred from homology"/>
<keyword evidence="4" id="KW-0813">Transport</keyword>
<comment type="cofactor">
    <cofactor evidence="1 19">
        <name>FAD</name>
        <dbReference type="ChEBI" id="CHEBI:57692"/>
    </cofactor>
</comment>
<evidence type="ECO:0000256" key="4">
    <source>
        <dbReference type="ARBA" id="ARBA00022448"/>
    </source>
</evidence>
<dbReference type="InParanoid" id="A0A6P7IAV0"/>
<evidence type="ECO:0000256" key="7">
    <source>
        <dbReference type="ARBA" id="ARBA00022824"/>
    </source>
</evidence>
<feature type="binding site" evidence="19">
    <location>
        <position position="176"/>
    </location>
    <ligand>
        <name>FAD</name>
        <dbReference type="ChEBI" id="CHEBI:57692"/>
    </ligand>
</feature>
<evidence type="ECO:0000256" key="20">
    <source>
        <dbReference type="PIRSR" id="PIRSR017205-3"/>
    </source>
</evidence>
<feature type="chain" id="PRO_5027769637" description="ERO1-like protein alpha" evidence="21">
    <location>
        <begin position="20"/>
        <end position="457"/>
    </location>
</feature>
<feature type="binding site" evidence="19">
    <location>
        <position position="240"/>
    </location>
    <ligand>
        <name>FAD</name>
        <dbReference type="ChEBI" id="CHEBI:57692"/>
    </ligand>
</feature>
<feature type="binding site" evidence="19">
    <location>
        <position position="187"/>
    </location>
    <ligand>
        <name>FAD</name>
        <dbReference type="ChEBI" id="CHEBI:57692"/>
    </ligand>
</feature>
<feature type="binding site" evidence="19">
    <location>
        <position position="275"/>
    </location>
    <ligand>
        <name>FAD</name>
        <dbReference type="ChEBI" id="CHEBI:57692"/>
    </ligand>
</feature>
<dbReference type="OrthoDB" id="269384at2759"/>
<comment type="similarity">
    <text evidence="3">Belongs to the EROs family.</text>
</comment>
<dbReference type="Pfam" id="PF04137">
    <property type="entry name" value="ERO1"/>
    <property type="match status" value="1"/>
</dbReference>
<keyword evidence="12 20" id="KW-1015">Disulfide bond</keyword>
<evidence type="ECO:0000256" key="2">
    <source>
        <dbReference type="ARBA" id="ARBA00004367"/>
    </source>
</evidence>
<evidence type="ECO:0000256" key="14">
    <source>
        <dbReference type="ARBA" id="ARBA00023284"/>
    </source>
</evidence>
<dbReference type="PANTHER" id="PTHR12613:SF1">
    <property type="entry name" value="ERO1-LIKE PROTEIN ALPHA"/>
    <property type="match status" value="1"/>
</dbReference>
<evidence type="ECO:0000256" key="16">
    <source>
        <dbReference type="ARBA" id="ARBA00041899"/>
    </source>
</evidence>
<dbReference type="GO" id="GO:0016972">
    <property type="term" value="F:thiol oxidase activity"/>
    <property type="evidence" value="ECO:0007669"/>
    <property type="project" value="InterPro"/>
</dbReference>
<reference evidence="23" key="1">
    <citation type="submission" date="2025-08" db="UniProtKB">
        <authorList>
            <consortium name="RefSeq"/>
        </authorList>
    </citation>
    <scope>IDENTIFICATION</scope>
</reference>
<keyword evidence="8 19" id="KW-0274">FAD</keyword>
<dbReference type="CTD" id="30001"/>
<evidence type="ECO:0000256" key="9">
    <source>
        <dbReference type="ARBA" id="ARBA00022982"/>
    </source>
</evidence>
<keyword evidence="22" id="KW-1185">Reference proteome</keyword>
<evidence type="ECO:0000256" key="13">
    <source>
        <dbReference type="ARBA" id="ARBA00023180"/>
    </source>
</evidence>
<feature type="active site" evidence="18">
    <location>
        <position position="385"/>
    </location>
</feature>
<evidence type="ECO:0000256" key="1">
    <source>
        <dbReference type="ARBA" id="ARBA00001974"/>
    </source>
</evidence>
<keyword evidence="13" id="KW-0325">Glycoprotein</keyword>
<evidence type="ECO:0000256" key="8">
    <source>
        <dbReference type="ARBA" id="ARBA00022827"/>
    </source>
</evidence>
<evidence type="ECO:0000313" key="23">
    <source>
        <dbReference type="RefSeq" id="XP_028257474.1"/>
    </source>
</evidence>
<dbReference type="PANTHER" id="PTHR12613">
    <property type="entry name" value="ERO1-RELATED"/>
    <property type="match status" value="1"/>
</dbReference>
<keyword evidence="6 21" id="KW-0732">Signal</keyword>
<evidence type="ECO:0000256" key="19">
    <source>
        <dbReference type="PIRSR" id="PIRSR017205-2"/>
    </source>
</evidence>
<accession>A0A6P7IAV0</accession>
<dbReference type="Proteomes" id="UP000515145">
    <property type="component" value="Chromosome 3"/>
</dbReference>
<dbReference type="InterPro" id="IPR037192">
    <property type="entry name" value="ERO1-like_sf"/>
</dbReference>
<keyword evidence="11" id="KW-0472">Membrane</keyword>
<evidence type="ECO:0000256" key="6">
    <source>
        <dbReference type="ARBA" id="ARBA00022729"/>
    </source>
</evidence>
<evidence type="ECO:0000313" key="22">
    <source>
        <dbReference type="Proteomes" id="UP000515145"/>
    </source>
</evidence>
<evidence type="ECO:0000256" key="3">
    <source>
        <dbReference type="ARBA" id="ARBA00008277"/>
    </source>
</evidence>
<feature type="disulfide bond" description="Redox-active" evidence="20">
    <location>
        <begin position="80"/>
        <end position="85"/>
    </location>
</feature>
<dbReference type="GO" id="GO:0034975">
    <property type="term" value="P:protein folding in endoplasmic reticulum"/>
    <property type="evidence" value="ECO:0007669"/>
    <property type="project" value="InterPro"/>
</dbReference>
<dbReference type="FunCoup" id="A0A6P7IAV0">
    <property type="interactions" value="1257"/>
</dbReference>
<dbReference type="AlphaFoldDB" id="A0A6P7IAV0"/>
<sequence length="457" mass="52386">MKPGVFLLLLLQVSGSADGRCFCQVTGDLDDCACDVETIDDFNNNQLFPKLQTLLESDYFRFYKVNLNKPCPFWTAGSHCGSRHCAVQPCSPSEVPEGIRDSAHNKYSAEVNEQLDECERAEHLGAVDVSLSAETREALLDWSKHDDEAERFCVVDDEESPDSQYVDLLLNPERFTGYKGPGAWQIWNSIYEENCFKPYTVRRPLFPDTFQSSSGSEARSFYSWLEGQCVEKRAFYRLISGLHASINIHLSARYLLDDSWFQKKWGHNVSEFMQRFDSELTAGEGPKRLRNLYFLYLIELRALAKVLPFFQQPSLKLYTGRPEEDGKHKELLLDILQLARSFPLHFDETSLFAGNEKEAAKLKEDVRLAFLNISRIMDCVECFKCRVWGKLQTQGLGTALKILFSERQIEALPTSSAQRPRFQLSRQEIVSLLNAFGRISTSVRELQNFRSLLAEER</sequence>
<dbReference type="GO" id="GO:0015035">
    <property type="term" value="F:protein-disulfide reductase activity"/>
    <property type="evidence" value="ECO:0007669"/>
    <property type="project" value="InterPro"/>
</dbReference>
<feature type="disulfide bond" description="Redox-active" evidence="20">
    <location>
        <begin position="382"/>
        <end position="385"/>
    </location>
</feature>
<dbReference type="GeneID" id="114433223"/>
<protein>
    <recommendedName>
        <fullName evidence="15">ERO1-like protein alpha</fullName>
    </recommendedName>
    <alternativeName>
        <fullName evidence="16">Endoplasmic reticulum oxidoreductase alpha</fullName>
    </alternativeName>
    <alternativeName>
        <fullName evidence="17">Oxidoreductin-1-L-alpha</fullName>
    </alternativeName>
</protein>
<comment type="subcellular location">
    <subcellularLocation>
        <location evidence="2">Endoplasmic reticulum membrane</location>
        <topology evidence="2">Peripheral membrane protein</topology>
        <orientation evidence="2">Lumenal side</orientation>
    </subcellularLocation>
</comment>